<evidence type="ECO:0000256" key="2">
    <source>
        <dbReference type="ARBA" id="ARBA00007391"/>
    </source>
</evidence>
<comment type="catalytic activity">
    <reaction evidence="12 13">
        <text>DNA(n) + a 2'-deoxyribonucleoside 5'-triphosphate = DNA(n+1) + diphosphate</text>
        <dbReference type="Rhea" id="RHEA:22508"/>
        <dbReference type="Rhea" id="RHEA-COMP:17339"/>
        <dbReference type="Rhea" id="RHEA-COMP:17340"/>
        <dbReference type="ChEBI" id="CHEBI:33019"/>
        <dbReference type="ChEBI" id="CHEBI:61560"/>
        <dbReference type="ChEBI" id="CHEBI:173112"/>
        <dbReference type="EC" id="2.7.7.7"/>
    </reaction>
</comment>
<sequence>MAGWFLGPPAWKDLEAVLSDRPAEPVSPPVVVERTGKVVEDAYRPARLVDYAELHAHSHFSFLDGASSPEDMARQAARLGLGAITLVDHDGLPGAVRFSRAAEEQGVATVFGAELTLGLEPGADAASATPVVSAPRTGVPDPEGEHLLVLVRDTAGYRKLSAAIARAHLDSGEKAVPRYRLAELSRLAHEGNWQILTGCRKGAVTRAAAPHLETGDLEGAAHAAADAIARLVDLFGAGNVAVELVVGGGGEADELHDALAQGTRLVRESHGLDTVSLPLVATTNAHYARPADKRLADTHAALRAGVPLADADPYLASRPAHLRSGEEMAQLLPRYPAAIAAAARLGRDCALDLRLLAPDLPPFPVPSGHDEASWLVELVEIEGRERYGPRPAPDRPERTPGAWAQIDHELKVIVDLHFPGYFLIVHEIVDFCAGEGILAQGRGSAANSAVCYALGITAVEPVRHHLLFERFLAPERDGPPDIDIDIASDRREEVIQHVYARYGRENAAQVANVITYRAKLAVRDAARALGYDPGAQDAFSRRIERSFSSLADADIPRDVVELARKLRDTPRHLGIHSGGMVLCDRPVIEVCPVQWAAMEDRSVLQWDKEDCADAGLVKFDLLGLGMLTALDHALRIVAEHHGQHFELHTLPQEDPAVYDMLCAGDSIGVFQVESRAQISTLPRLKPREFYDLVVEVALIRPGPIQGGSVHPYIRRRNREEPVTFLHPLLEKSLGRTLGIPLFQEQLMQMVVDVADFTPAQADQLRRAMGSKRSTQKMLELSDALFSGMANHGITGEDADAVHRKLLAFANYGFPESHAYSFAYLVYASSYLKCHYPAAFTAALLRSQPMGFYSPQSLVADARRHGVLTRGPDVLRSRARTDLETDDEHLGYRVDPPRAQVQGEAAAQGPAIRLGLDQVRGISTETAEQVTAERERGGAFVSVTDLARRVRLTARQLEALATAGALDALASSRRQALWAAGAAAQESPDTLPHLAIGAQAPMLPGMSEAELATADAWATGITLDDHPMALVRERLAADGILSIRGTGAAEDSSRIRVAGVITHRQRPATAGNVTFLSLEDETGILNVVCSQGFWVRHRAVLRTARAIVLRGVVENRTGAVNLVADDVVSLDLAAAGRSRDFQ</sequence>
<keyword evidence="5 13" id="KW-0963">Cytoplasm</keyword>
<accession>A0A2A3YF32</accession>
<comment type="function">
    <text evidence="13">DNA polymerase involved in damage-induced mutagenesis and translesion synthesis (TLS). It is not the major replicative DNA polymerase.</text>
</comment>
<keyword evidence="16" id="KW-1185">Reference proteome</keyword>
<keyword evidence="6 13" id="KW-0808">Transferase</keyword>
<dbReference type="InterPro" id="IPR016195">
    <property type="entry name" value="Pol/histidinol_Pase-like"/>
</dbReference>
<dbReference type="RefSeq" id="WP_096197843.1">
    <property type="nucleotide sequence ID" value="NZ_NRGR01000034.1"/>
</dbReference>
<dbReference type="PANTHER" id="PTHR32294:SF4">
    <property type="entry name" value="ERROR-PRONE DNA POLYMERASE"/>
    <property type="match status" value="1"/>
</dbReference>
<evidence type="ECO:0000256" key="11">
    <source>
        <dbReference type="ARBA" id="ARBA00023204"/>
    </source>
</evidence>
<keyword evidence="7 13" id="KW-0548">Nucleotidyltransferase</keyword>
<dbReference type="NCBIfam" id="TIGR00594">
    <property type="entry name" value="polc"/>
    <property type="match status" value="1"/>
</dbReference>
<keyword evidence="9 13" id="KW-0227">DNA damage</keyword>
<dbReference type="Pfam" id="PF14579">
    <property type="entry name" value="HHH_6"/>
    <property type="match status" value="1"/>
</dbReference>
<feature type="domain" description="Polymerase/histidinol phosphatase N-terminal" evidence="14">
    <location>
        <begin position="52"/>
        <end position="119"/>
    </location>
</feature>
<comment type="subcellular location">
    <subcellularLocation>
        <location evidence="1 13">Cytoplasm</location>
    </subcellularLocation>
</comment>
<dbReference type="EMBL" id="NRGR01000034">
    <property type="protein sequence ID" value="PCC37841.1"/>
    <property type="molecule type" value="Genomic_DNA"/>
</dbReference>
<dbReference type="InterPro" id="IPR040982">
    <property type="entry name" value="DNA_pol3_finger"/>
</dbReference>
<gene>
    <name evidence="13" type="primary">dnaE2</name>
    <name evidence="15" type="ORF">CIK66_17050</name>
</gene>
<dbReference type="CDD" id="cd04485">
    <property type="entry name" value="DnaE_OBF"/>
    <property type="match status" value="1"/>
</dbReference>
<dbReference type="PANTHER" id="PTHR32294">
    <property type="entry name" value="DNA POLYMERASE III SUBUNIT ALPHA"/>
    <property type="match status" value="1"/>
</dbReference>
<dbReference type="Gene3D" id="1.10.150.870">
    <property type="match status" value="1"/>
</dbReference>
<dbReference type="SUPFAM" id="SSF89550">
    <property type="entry name" value="PHP domain-like"/>
    <property type="match status" value="1"/>
</dbReference>
<dbReference type="HAMAP" id="MF_01902">
    <property type="entry name" value="DNApol_error_prone"/>
    <property type="match status" value="1"/>
</dbReference>
<keyword evidence="10 13" id="KW-0239">DNA-directed DNA polymerase</keyword>
<dbReference type="InterPro" id="IPR023073">
    <property type="entry name" value="DnaE2"/>
</dbReference>
<evidence type="ECO:0000256" key="13">
    <source>
        <dbReference type="HAMAP-Rule" id="MF_01902"/>
    </source>
</evidence>
<dbReference type="Pfam" id="PF02811">
    <property type="entry name" value="PHP"/>
    <property type="match status" value="1"/>
</dbReference>
<dbReference type="AlphaFoldDB" id="A0A2A3YF32"/>
<evidence type="ECO:0000313" key="15">
    <source>
        <dbReference type="EMBL" id="PCC37841.1"/>
    </source>
</evidence>
<evidence type="ECO:0000256" key="7">
    <source>
        <dbReference type="ARBA" id="ARBA00022695"/>
    </source>
</evidence>
<evidence type="ECO:0000259" key="14">
    <source>
        <dbReference type="SMART" id="SM00481"/>
    </source>
</evidence>
<organism evidence="15 16">
    <name type="scientific">Brachybacterium alimentarium</name>
    <dbReference type="NCBI Taxonomy" id="47845"/>
    <lineage>
        <taxon>Bacteria</taxon>
        <taxon>Bacillati</taxon>
        <taxon>Actinomycetota</taxon>
        <taxon>Actinomycetes</taxon>
        <taxon>Micrococcales</taxon>
        <taxon>Dermabacteraceae</taxon>
        <taxon>Brachybacterium</taxon>
    </lineage>
</organism>
<proteinExistence type="inferred from homology"/>
<dbReference type="Gene3D" id="3.20.20.140">
    <property type="entry name" value="Metal-dependent hydrolases"/>
    <property type="match status" value="1"/>
</dbReference>
<dbReference type="OrthoDB" id="9803237at2"/>
<dbReference type="InterPro" id="IPR011708">
    <property type="entry name" value="DNA_pol3_alpha_NTPase_dom"/>
</dbReference>
<evidence type="ECO:0000256" key="9">
    <source>
        <dbReference type="ARBA" id="ARBA00022763"/>
    </source>
</evidence>
<dbReference type="InterPro" id="IPR029460">
    <property type="entry name" value="DNAPol_HHH"/>
</dbReference>
<dbReference type="GO" id="GO:0005737">
    <property type="term" value="C:cytoplasm"/>
    <property type="evidence" value="ECO:0007669"/>
    <property type="project" value="UniProtKB-SubCell"/>
</dbReference>
<comment type="caution">
    <text evidence="15">The sequence shown here is derived from an EMBL/GenBank/DDBJ whole genome shotgun (WGS) entry which is preliminary data.</text>
</comment>
<dbReference type="GO" id="GO:0006260">
    <property type="term" value="P:DNA replication"/>
    <property type="evidence" value="ECO:0007669"/>
    <property type="project" value="UniProtKB-KW"/>
</dbReference>
<dbReference type="InterPro" id="IPR003141">
    <property type="entry name" value="Pol/His_phosphatase_N"/>
</dbReference>
<evidence type="ECO:0000313" key="16">
    <source>
        <dbReference type="Proteomes" id="UP000218598"/>
    </source>
</evidence>
<evidence type="ECO:0000256" key="5">
    <source>
        <dbReference type="ARBA" id="ARBA00022490"/>
    </source>
</evidence>
<comment type="similarity">
    <text evidence="2 13">Belongs to the DNA polymerase type-C family. DnaE2 subfamily.</text>
</comment>
<evidence type="ECO:0000256" key="3">
    <source>
        <dbReference type="ARBA" id="ARBA00012417"/>
    </source>
</evidence>
<dbReference type="GO" id="GO:0006281">
    <property type="term" value="P:DNA repair"/>
    <property type="evidence" value="ECO:0007669"/>
    <property type="project" value="UniProtKB-UniRule"/>
</dbReference>
<dbReference type="Proteomes" id="UP000218598">
    <property type="component" value="Unassembled WGS sequence"/>
</dbReference>
<dbReference type="Pfam" id="PF01336">
    <property type="entry name" value="tRNA_anti-codon"/>
    <property type="match status" value="1"/>
</dbReference>
<dbReference type="InterPro" id="IPR004805">
    <property type="entry name" value="DnaE2/DnaE/PolC"/>
</dbReference>
<name>A0A2A3YF32_9MICO</name>
<dbReference type="Pfam" id="PF17657">
    <property type="entry name" value="DNA_pol3_finger"/>
    <property type="match status" value="1"/>
</dbReference>
<dbReference type="GO" id="GO:0003676">
    <property type="term" value="F:nucleic acid binding"/>
    <property type="evidence" value="ECO:0007669"/>
    <property type="project" value="InterPro"/>
</dbReference>
<evidence type="ECO:0000256" key="6">
    <source>
        <dbReference type="ARBA" id="ARBA00022679"/>
    </source>
</evidence>
<dbReference type="Pfam" id="PF07733">
    <property type="entry name" value="DNA_pol3_alpha"/>
    <property type="match status" value="1"/>
</dbReference>
<evidence type="ECO:0000256" key="10">
    <source>
        <dbReference type="ARBA" id="ARBA00022932"/>
    </source>
</evidence>
<dbReference type="InterPro" id="IPR004365">
    <property type="entry name" value="NA-bd_OB_tRNA"/>
</dbReference>
<reference evidence="15 16" key="1">
    <citation type="journal article" date="2017" name="Elife">
        <title>Extensive horizontal gene transfer in cheese-associated bacteria.</title>
        <authorList>
            <person name="Bonham K.S."/>
            <person name="Wolfe B.E."/>
            <person name="Dutton R.J."/>
        </authorList>
    </citation>
    <scope>NUCLEOTIDE SEQUENCE [LARGE SCALE GENOMIC DNA]</scope>
    <source>
        <strain evidence="15 16">341_9</strain>
    </source>
</reference>
<dbReference type="EC" id="2.7.7.7" evidence="3 13"/>
<keyword evidence="11 13" id="KW-0234">DNA repair</keyword>
<dbReference type="CDD" id="cd07431">
    <property type="entry name" value="PHP_PolIIIA"/>
    <property type="match status" value="1"/>
</dbReference>
<evidence type="ECO:0000256" key="12">
    <source>
        <dbReference type="ARBA" id="ARBA00049244"/>
    </source>
</evidence>
<dbReference type="GO" id="GO:0008408">
    <property type="term" value="F:3'-5' exonuclease activity"/>
    <property type="evidence" value="ECO:0007669"/>
    <property type="project" value="InterPro"/>
</dbReference>
<dbReference type="NCBIfam" id="NF004225">
    <property type="entry name" value="PRK05672.1"/>
    <property type="match status" value="1"/>
</dbReference>
<dbReference type="GO" id="GO:0003887">
    <property type="term" value="F:DNA-directed DNA polymerase activity"/>
    <property type="evidence" value="ECO:0007669"/>
    <property type="project" value="UniProtKB-UniRule"/>
</dbReference>
<protein>
    <recommendedName>
        <fullName evidence="4 13">Error-prone DNA polymerase</fullName>
        <ecNumber evidence="3 13">2.7.7.7</ecNumber>
    </recommendedName>
</protein>
<evidence type="ECO:0000256" key="1">
    <source>
        <dbReference type="ARBA" id="ARBA00004496"/>
    </source>
</evidence>
<dbReference type="SMART" id="SM00481">
    <property type="entry name" value="POLIIIAc"/>
    <property type="match status" value="1"/>
</dbReference>
<evidence type="ECO:0000256" key="8">
    <source>
        <dbReference type="ARBA" id="ARBA00022705"/>
    </source>
</evidence>
<keyword evidence="8 13" id="KW-0235">DNA replication</keyword>
<evidence type="ECO:0000256" key="4">
    <source>
        <dbReference type="ARBA" id="ARBA00017273"/>
    </source>
</evidence>
<dbReference type="InterPro" id="IPR004013">
    <property type="entry name" value="PHP_dom"/>
</dbReference>